<sequence>MKNLQTARTKLVFEIEHLPNSSIVELQNFIQYLKFKQLSMIEKASSRNALRPEDDPMLGAFGLIDVPPFSDAIDEALYGAL</sequence>
<evidence type="ECO:0000313" key="1">
    <source>
        <dbReference type="EMBL" id="GAK50220.1"/>
    </source>
</evidence>
<organism evidence="1">
    <name type="scientific">Candidatus Moduliflexus flocculans</name>
    <dbReference type="NCBI Taxonomy" id="1499966"/>
    <lineage>
        <taxon>Bacteria</taxon>
        <taxon>Candidatus Moduliflexota</taxon>
        <taxon>Candidatus Moduliflexia</taxon>
        <taxon>Candidatus Moduliflexales</taxon>
        <taxon>Candidatus Moduliflexaceae</taxon>
    </lineage>
</organism>
<dbReference type="STRING" id="1499966.U14_01447"/>
<dbReference type="EMBL" id="DF820456">
    <property type="protein sequence ID" value="GAK50220.1"/>
    <property type="molecule type" value="Genomic_DNA"/>
</dbReference>
<keyword evidence="2" id="KW-1185">Reference proteome</keyword>
<name>A0A0S6VWK1_9BACT</name>
<proteinExistence type="predicted"/>
<evidence type="ECO:0000313" key="2">
    <source>
        <dbReference type="Proteomes" id="UP000030700"/>
    </source>
</evidence>
<gene>
    <name evidence="1" type="ORF">U14_01447</name>
</gene>
<dbReference type="Proteomes" id="UP000030700">
    <property type="component" value="Unassembled WGS sequence"/>
</dbReference>
<accession>A0A0S6VWK1</accession>
<protein>
    <recommendedName>
        <fullName evidence="3">DUF2281 domain-containing protein</fullName>
    </recommendedName>
</protein>
<reference evidence="1" key="1">
    <citation type="journal article" date="2015" name="PeerJ">
        <title>First genomic representation of candidate bacterial phylum KSB3 points to enhanced environmental sensing as a trigger of wastewater bulking.</title>
        <authorList>
            <person name="Sekiguchi Y."/>
            <person name="Ohashi A."/>
            <person name="Parks D.H."/>
            <person name="Yamauchi T."/>
            <person name="Tyson G.W."/>
            <person name="Hugenholtz P."/>
        </authorList>
    </citation>
    <scope>NUCLEOTIDE SEQUENCE [LARGE SCALE GENOMIC DNA]</scope>
</reference>
<dbReference type="AlphaFoldDB" id="A0A0S6VWK1"/>
<evidence type="ECO:0008006" key="3">
    <source>
        <dbReference type="Google" id="ProtNLM"/>
    </source>
</evidence>
<dbReference type="HOGENOM" id="CLU_2566865_0_0_0"/>